<comment type="caution">
    <text evidence="2">The sequence shown here is derived from an EMBL/GenBank/DDBJ whole genome shotgun (WGS) entry which is preliminary data.</text>
</comment>
<evidence type="ECO:0000313" key="3">
    <source>
        <dbReference type="Proteomes" id="UP000193144"/>
    </source>
</evidence>
<dbReference type="AlphaFoldDB" id="A0A1Y1XZK2"/>
<proteinExistence type="predicted"/>
<dbReference type="Proteomes" id="UP000193144">
    <property type="component" value="Unassembled WGS sequence"/>
</dbReference>
<feature type="domain" description="DUF4470" evidence="1">
    <location>
        <begin position="15"/>
        <end position="121"/>
    </location>
</feature>
<accession>A0A1Y1XZK2</accession>
<evidence type="ECO:0000313" key="2">
    <source>
        <dbReference type="EMBL" id="ORX91138.1"/>
    </source>
</evidence>
<organism evidence="2 3">
    <name type="scientific">Clohesyomyces aquaticus</name>
    <dbReference type="NCBI Taxonomy" id="1231657"/>
    <lineage>
        <taxon>Eukaryota</taxon>
        <taxon>Fungi</taxon>
        <taxon>Dikarya</taxon>
        <taxon>Ascomycota</taxon>
        <taxon>Pezizomycotina</taxon>
        <taxon>Dothideomycetes</taxon>
        <taxon>Pleosporomycetidae</taxon>
        <taxon>Pleosporales</taxon>
        <taxon>Lindgomycetaceae</taxon>
        <taxon>Clohesyomyces</taxon>
    </lineage>
</organism>
<reference evidence="2 3" key="1">
    <citation type="submission" date="2016-07" db="EMBL/GenBank/DDBJ databases">
        <title>Pervasive Adenine N6-methylation of Active Genes in Fungi.</title>
        <authorList>
            <consortium name="DOE Joint Genome Institute"/>
            <person name="Mondo S.J."/>
            <person name="Dannebaum R.O."/>
            <person name="Kuo R.C."/>
            <person name="Labutti K."/>
            <person name="Haridas S."/>
            <person name="Kuo A."/>
            <person name="Salamov A."/>
            <person name="Ahrendt S.R."/>
            <person name="Lipzen A."/>
            <person name="Sullivan W."/>
            <person name="Andreopoulos W.B."/>
            <person name="Clum A."/>
            <person name="Lindquist E."/>
            <person name="Daum C."/>
            <person name="Ramamoorthy G.K."/>
            <person name="Gryganskyi A."/>
            <person name="Culley D."/>
            <person name="Magnuson J.K."/>
            <person name="James T.Y."/>
            <person name="O'Malley M.A."/>
            <person name="Stajich J.E."/>
            <person name="Spatafora J.W."/>
            <person name="Visel A."/>
            <person name="Grigoriev I.V."/>
        </authorList>
    </citation>
    <scope>NUCLEOTIDE SEQUENCE [LARGE SCALE GENOMIC DNA]</scope>
    <source>
        <strain evidence="2 3">CBS 115471</strain>
    </source>
</reference>
<sequence>MASPVTVDIVTYFYPVGNTSAVHLTRNIPPEQTAQILLLGCGDIRNIVFTVYMDQVSGKQIPPGVIDFLSDTCQQVSFDSKEVLFVLTLSARNILLLTLALDDTNGRRGPLMWNIYYHLYLDNESMKLLNDQATKLYEMATTMQSWTNGKYGQQFRFCDEGTLSKVRNIWYTYRVASFKGKEREQHAQRSMAAMQRATSSREHRMNNALFPLNGIRAAAPAGICALQDAPKLNRHYWEHGSTDKDGLFLRRPEYINPTFVTDTSTLHYGTDPLLGFHLATAYAPLTKESPMRGRDEARFKLVEVARQQFRAWIASFRQYPRQQLTMRFSASDAVAFSYALQQRRLTITSSPAGFYRDSYHSKPLVLDSEDYLESGGAPTSFTVIDTSNLIDHIGALNLLVASSPLLENTCMSSLYTQTLVKSQETQTAYIDSLLCGHFPTISTLLGLIPVEYWTNISSTSMMDDLMLDSACSSADNGQMHIRLTWKQPFSRQTPLSPASGRLHFDDIGLARILHEVYLNMFRNEDMHKLLAGINQRTVTNNSLLRYNRRSFALFLRFIRNRVICNWTKVMDRLLAFIEKGSPLLMSLNYIQELYLYLHLYNVHSVDTFAPAFARTSTSLGAAELKGWKNIPPVLCVTIEVPRKNLGAITRINPTEIGSPILHCVVQSSPSSPSGRWQNIFSAIQLSFGTISTSGERFSDTFRAHIEEDKLRWNGSSPLLATFMAPTWVLLLEPKTATIAFGIQSTPASTFVFMKPLGLDLNVYTTNLGNERNVFVTKFSPNLAEFTTLCALSDGNYNNSVASNATAPILITAKAGPNTGRIESLVSRIEDLSENMKKELQNGCTVETVQTSPFRFRETLGSKSITLNFPAPVKALKHKTRIARKSFYIEVE</sequence>
<evidence type="ECO:0000259" key="1">
    <source>
        <dbReference type="Pfam" id="PF14737"/>
    </source>
</evidence>
<dbReference type="STRING" id="1231657.A0A1Y1XZK2"/>
<dbReference type="EMBL" id="MCFA01000486">
    <property type="protein sequence ID" value="ORX91138.1"/>
    <property type="molecule type" value="Genomic_DNA"/>
</dbReference>
<dbReference type="Pfam" id="PF14737">
    <property type="entry name" value="DUF4470"/>
    <property type="match status" value="1"/>
</dbReference>
<feature type="non-terminal residue" evidence="2">
    <location>
        <position position="891"/>
    </location>
</feature>
<keyword evidence="3" id="KW-1185">Reference proteome</keyword>
<protein>
    <recommendedName>
        <fullName evidence="1">DUF4470 domain-containing protein</fullName>
    </recommendedName>
</protein>
<gene>
    <name evidence="2" type="ORF">BCR34DRAFT_650416</name>
</gene>
<dbReference type="InterPro" id="IPR027974">
    <property type="entry name" value="DUF4470"/>
</dbReference>
<dbReference type="OrthoDB" id="432970at2759"/>
<name>A0A1Y1XZK2_9PLEO</name>